<dbReference type="Proteomes" id="UP001374584">
    <property type="component" value="Unassembled WGS sequence"/>
</dbReference>
<keyword evidence="2" id="KW-1185">Reference proteome</keyword>
<comment type="caution">
    <text evidence="1">The sequence shown here is derived from an EMBL/GenBank/DDBJ whole genome shotgun (WGS) entry which is preliminary data.</text>
</comment>
<evidence type="ECO:0000313" key="2">
    <source>
        <dbReference type="Proteomes" id="UP001374584"/>
    </source>
</evidence>
<protein>
    <submittedName>
        <fullName evidence="1">Uncharacterized protein</fullName>
    </submittedName>
</protein>
<sequence length="107" mass="11694">MWGWGDGSSARRYEGIEGHGTWGSNLNDARGEACGTNLIKAVFFVRDGGIKRLHWAPIYIHPICHDHGSSPSSSIPSPRYCCTINTEAVVAKSDLDFLYPSEGIQSI</sequence>
<reference evidence="1 2" key="1">
    <citation type="submission" date="2024-01" db="EMBL/GenBank/DDBJ databases">
        <title>The genomes of 5 underutilized Papilionoideae crops provide insights into root nodulation and disease resistanc.</title>
        <authorList>
            <person name="Jiang F."/>
        </authorList>
    </citation>
    <scope>NUCLEOTIDE SEQUENCE [LARGE SCALE GENOMIC DNA]</scope>
    <source>
        <strain evidence="1">JINMINGXINNONG_FW02</strain>
        <tissue evidence="1">Leaves</tissue>
    </source>
</reference>
<evidence type="ECO:0000313" key="1">
    <source>
        <dbReference type="EMBL" id="KAK7369503.1"/>
    </source>
</evidence>
<accession>A0AAN9NGQ4</accession>
<dbReference type="EMBL" id="JAYMYR010000004">
    <property type="protein sequence ID" value="KAK7369503.1"/>
    <property type="molecule type" value="Genomic_DNA"/>
</dbReference>
<organism evidence="1 2">
    <name type="scientific">Phaseolus coccineus</name>
    <name type="common">Scarlet runner bean</name>
    <name type="synonym">Phaseolus multiflorus</name>
    <dbReference type="NCBI Taxonomy" id="3886"/>
    <lineage>
        <taxon>Eukaryota</taxon>
        <taxon>Viridiplantae</taxon>
        <taxon>Streptophyta</taxon>
        <taxon>Embryophyta</taxon>
        <taxon>Tracheophyta</taxon>
        <taxon>Spermatophyta</taxon>
        <taxon>Magnoliopsida</taxon>
        <taxon>eudicotyledons</taxon>
        <taxon>Gunneridae</taxon>
        <taxon>Pentapetalae</taxon>
        <taxon>rosids</taxon>
        <taxon>fabids</taxon>
        <taxon>Fabales</taxon>
        <taxon>Fabaceae</taxon>
        <taxon>Papilionoideae</taxon>
        <taxon>50 kb inversion clade</taxon>
        <taxon>NPAAA clade</taxon>
        <taxon>indigoferoid/millettioid clade</taxon>
        <taxon>Phaseoleae</taxon>
        <taxon>Phaseolus</taxon>
    </lineage>
</organism>
<dbReference type="AlphaFoldDB" id="A0AAN9NGQ4"/>
<gene>
    <name evidence="1" type="ORF">VNO80_11542</name>
</gene>
<name>A0AAN9NGQ4_PHACN</name>
<proteinExistence type="predicted"/>